<dbReference type="GO" id="GO:0005634">
    <property type="term" value="C:nucleus"/>
    <property type="evidence" value="ECO:0007669"/>
    <property type="project" value="UniProtKB-SubCell"/>
</dbReference>
<evidence type="ECO:0000256" key="9">
    <source>
        <dbReference type="ARBA" id="ARBA00061312"/>
    </source>
</evidence>
<keyword evidence="7" id="KW-0067">ATP-binding</keyword>
<evidence type="ECO:0000256" key="5">
    <source>
        <dbReference type="ARBA" id="ARBA00022741"/>
    </source>
</evidence>
<dbReference type="OrthoDB" id="347435at2759"/>
<keyword evidence="4" id="KW-0808">Transferase</keyword>
<evidence type="ECO:0000256" key="7">
    <source>
        <dbReference type="ARBA" id="ARBA00022840"/>
    </source>
</evidence>
<dbReference type="GO" id="GO:0005737">
    <property type="term" value="C:cytoplasm"/>
    <property type="evidence" value="ECO:0007669"/>
    <property type="project" value="UniProtKB-SubCell"/>
</dbReference>
<evidence type="ECO:0000256" key="2">
    <source>
        <dbReference type="ARBA" id="ARBA00004496"/>
    </source>
</evidence>
<gene>
    <name evidence="10" type="ORF">M501DRAFT_960763</name>
</gene>
<comment type="subcellular location">
    <subcellularLocation>
        <location evidence="2">Cytoplasm</location>
    </subcellularLocation>
    <subcellularLocation>
        <location evidence="1">Nucleus</location>
    </subcellularLocation>
</comment>
<evidence type="ECO:0000313" key="10">
    <source>
        <dbReference type="EMBL" id="KAF2836012.1"/>
    </source>
</evidence>
<dbReference type="GO" id="GO:0005524">
    <property type="term" value="F:ATP binding"/>
    <property type="evidence" value="ECO:0007669"/>
    <property type="project" value="UniProtKB-KW"/>
</dbReference>
<evidence type="ECO:0000256" key="1">
    <source>
        <dbReference type="ARBA" id="ARBA00004123"/>
    </source>
</evidence>
<dbReference type="InterPro" id="IPR027417">
    <property type="entry name" value="P-loop_NTPase"/>
</dbReference>
<dbReference type="PANTHER" id="PTHR10285">
    <property type="entry name" value="URIDINE KINASE"/>
    <property type="match status" value="1"/>
</dbReference>
<evidence type="ECO:0000256" key="4">
    <source>
        <dbReference type="ARBA" id="ARBA00022679"/>
    </source>
</evidence>
<name>A0A9P4S4C6_9PEZI</name>
<reference evidence="10" key="1">
    <citation type="journal article" date="2020" name="Stud. Mycol.">
        <title>101 Dothideomycetes genomes: a test case for predicting lifestyles and emergence of pathogens.</title>
        <authorList>
            <person name="Haridas S."/>
            <person name="Albert R."/>
            <person name="Binder M."/>
            <person name="Bloem J."/>
            <person name="Labutti K."/>
            <person name="Salamov A."/>
            <person name="Andreopoulos B."/>
            <person name="Baker S."/>
            <person name="Barry K."/>
            <person name="Bills G."/>
            <person name="Bluhm B."/>
            <person name="Cannon C."/>
            <person name="Castanera R."/>
            <person name="Culley D."/>
            <person name="Daum C."/>
            <person name="Ezra D."/>
            <person name="Gonzalez J."/>
            <person name="Henrissat B."/>
            <person name="Kuo A."/>
            <person name="Liang C."/>
            <person name="Lipzen A."/>
            <person name="Lutzoni F."/>
            <person name="Magnuson J."/>
            <person name="Mondo S."/>
            <person name="Nolan M."/>
            <person name="Ohm R."/>
            <person name="Pangilinan J."/>
            <person name="Park H.-J."/>
            <person name="Ramirez L."/>
            <person name="Alfaro M."/>
            <person name="Sun H."/>
            <person name="Tritt A."/>
            <person name="Yoshinaga Y."/>
            <person name="Zwiers L.-H."/>
            <person name="Turgeon B."/>
            <person name="Goodwin S."/>
            <person name="Spatafora J."/>
            <person name="Crous P."/>
            <person name="Grigoriev I."/>
        </authorList>
    </citation>
    <scope>NUCLEOTIDE SEQUENCE</scope>
    <source>
        <strain evidence="10">CBS 101060</strain>
    </source>
</reference>
<feature type="non-terminal residue" evidence="10">
    <location>
        <position position="307"/>
    </location>
</feature>
<evidence type="ECO:0000313" key="11">
    <source>
        <dbReference type="Proteomes" id="UP000799429"/>
    </source>
</evidence>
<organism evidence="10 11">
    <name type="scientific">Patellaria atrata CBS 101060</name>
    <dbReference type="NCBI Taxonomy" id="1346257"/>
    <lineage>
        <taxon>Eukaryota</taxon>
        <taxon>Fungi</taxon>
        <taxon>Dikarya</taxon>
        <taxon>Ascomycota</taxon>
        <taxon>Pezizomycotina</taxon>
        <taxon>Dothideomycetes</taxon>
        <taxon>Dothideomycetes incertae sedis</taxon>
        <taxon>Patellariales</taxon>
        <taxon>Patellariaceae</taxon>
        <taxon>Patellaria</taxon>
    </lineage>
</organism>
<comment type="similarity">
    <text evidence="9">Belongs to the GLYK kinase family.</text>
</comment>
<accession>A0A9P4S4C6</accession>
<dbReference type="EMBL" id="MU006105">
    <property type="protein sequence ID" value="KAF2836012.1"/>
    <property type="molecule type" value="Genomic_DNA"/>
</dbReference>
<comment type="caution">
    <text evidence="10">The sequence shown here is derived from an EMBL/GenBank/DDBJ whole genome shotgun (WGS) entry which is preliminary data.</text>
</comment>
<keyword evidence="11" id="KW-1185">Reference proteome</keyword>
<keyword evidence="6 10" id="KW-0418">Kinase</keyword>
<evidence type="ECO:0000256" key="6">
    <source>
        <dbReference type="ARBA" id="ARBA00022777"/>
    </source>
</evidence>
<sequence>MSDFTDDKAPHCIPFILSRLEEHKARFVREPAPPFFLGVNGVQGAGKSTLVSALQRTLSSPPHNLTTVVLSIDDLYLSHSEQTALSRSNPSNPLIQHRGQPSTHDLELGRKLFTSLQEGNPFKIPAYDKSAFNGAGDRTPEETWRTVNAEGDEKTQVVIFEGWCVGFRPLTDGELDQTWKTAVGREKLAQLEGREPPSGRLGKQKFRNIKFINEALKGYDELTNQLDAFIHIDAEDPIYVYDWRREAEATLRATKGSGMTDEQVVEFVNGYYPAYELYTSDLRHGIFNDPVRQLRLVVGKDRKVKKV</sequence>
<dbReference type="SUPFAM" id="SSF52540">
    <property type="entry name" value="P-loop containing nucleoside triphosphate hydrolases"/>
    <property type="match status" value="1"/>
</dbReference>
<proteinExistence type="inferred from homology"/>
<protein>
    <submittedName>
        <fullName evidence="10">Uridine/cytidine kinase</fullName>
    </submittedName>
</protein>
<evidence type="ECO:0000256" key="8">
    <source>
        <dbReference type="ARBA" id="ARBA00023242"/>
    </source>
</evidence>
<dbReference type="Gene3D" id="3.40.50.300">
    <property type="entry name" value="P-loop containing nucleotide triphosphate hydrolases"/>
    <property type="match status" value="1"/>
</dbReference>
<dbReference type="Proteomes" id="UP000799429">
    <property type="component" value="Unassembled WGS sequence"/>
</dbReference>
<evidence type="ECO:0000256" key="3">
    <source>
        <dbReference type="ARBA" id="ARBA00022490"/>
    </source>
</evidence>
<dbReference type="AlphaFoldDB" id="A0A9P4S4C6"/>
<keyword evidence="5" id="KW-0547">Nucleotide-binding</keyword>
<dbReference type="FunFam" id="3.40.50.300:FF:001691">
    <property type="entry name" value="Probable ATP-dependent kinase TDA10"/>
    <property type="match status" value="1"/>
</dbReference>
<keyword evidence="3" id="KW-0963">Cytoplasm</keyword>
<dbReference type="GO" id="GO:0016301">
    <property type="term" value="F:kinase activity"/>
    <property type="evidence" value="ECO:0007669"/>
    <property type="project" value="UniProtKB-KW"/>
</dbReference>
<keyword evidence="8" id="KW-0539">Nucleus</keyword>